<comment type="PTM">
    <text evidence="11 12">Topaquinone (TPQ) is generated by copper-dependent autoxidation of a specific tyrosyl residue.</text>
</comment>
<dbReference type="FunFam" id="2.70.98.20:FF:000004">
    <property type="entry name" value="Amine oxidase"/>
    <property type="match status" value="1"/>
</dbReference>
<dbReference type="Proteomes" id="UP001154282">
    <property type="component" value="Unassembled WGS sequence"/>
</dbReference>
<dbReference type="SUPFAM" id="SSF49998">
    <property type="entry name" value="Amine oxidase catalytic domain"/>
    <property type="match status" value="1"/>
</dbReference>
<dbReference type="Pfam" id="PF02727">
    <property type="entry name" value="Cu_amine_oxidN2"/>
    <property type="match status" value="1"/>
</dbReference>
<comment type="cofactor">
    <cofactor evidence="12">
        <name>Cu cation</name>
        <dbReference type="ChEBI" id="CHEBI:23378"/>
    </cofactor>
    <text evidence="12">Contains 1 topaquinone per subunit.</text>
</comment>
<feature type="active site" description="Schiff-base intermediate with substrate; via topaquinone" evidence="10">
    <location>
        <position position="408"/>
    </location>
</feature>
<evidence type="ECO:0000259" key="15">
    <source>
        <dbReference type="Pfam" id="PF02727"/>
    </source>
</evidence>
<dbReference type="GO" id="GO:0009308">
    <property type="term" value="P:amine metabolic process"/>
    <property type="evidence" value="ECO:0007669"/>
    <property type="project" value="UniProtKB-UniRule"/>
</dbReference>
<reference evidence="17" key="1">
    <citation type="submission" date="2022-08" db="EMBL/GenBank/DDBJ databases">
        <authorList>
            <person name="Gutierrez-Valencia J."/>
        </authorList>
    </citation>
    <scope>NUCLEOTIDE SEQUENCE</scope>
</reference>
<feature type="domain" description="Copper amine oxidase N2-terminal" evidence="15">
    <location>
        <begin position="26"/>
        <end position="109"/>
    </location>
</feature>
<dbReference type="FunFam" id="3.10.450.40:FF:000005">
    <property type="entry name" value="Amine oxidase"/>
    <property type="match status" value="1"/>
</dbReference>
<evidence type="ECO:0000256" key="8">
    <source>
        <dbReference type="ARBA" id="ARBA00023157"/>
    </source>
</evidence>
<dbReference type="InterPro" id="IPR015800">
    <property type="entry name" value="Cu_amine_oxidase_N2"/>
</dbReference>
<name>A0AAV0L684_9ROSI</name>
<dbReference type="PANTHER" id="PTHR10638">
    <property type="entry name" value="COPPER AMINE OXIDASE"/>
    <property type="match status" value="1"/>
</dbReference>
<evidence type="ECO:0000313" key="17">
    <source>
        <dbReference type="EMBL" id="CAI0429862.1"/>
    </source>
</evidence>
<dbReference type="Gene3D" id="3.10.450.40">
    <property type="match status" value="2"/>
</dbReference>
<proteinExistence type="inferred from homology"/>
<dbReference type="PANTHER" id="PTHR10638:SF87">
    <property type="entry name" value="AMINE OXIDASE [COPPER-CONTAINING] ALPHA 2, PEROXISOMAL-RELATED"/>
    <property type="match status" value="1"/>
</dbReference>
<keyword evidence="4 12" id="KW-0479">Metal-binding</keyword>
<keyword evidence="7 12" id="KW-0186">Copper</keyword>
<dbReference type="InterPro" id="IPR000269">
    <property type="entry name" value="Cu_amine_oxidase"/>
</dbReference>
<dbReference type="Pfam" id="PF02728">
    <property type="entry name" value="Cu_amine_oxidN3"/>
    <property type="match status" value="1"/>
</dbReference>
<feature type="chain" id="PRO_5043852383" description="Amine oxidase" evidence="13">
    <location>
        <begin position="22"/>
        <end position="678"/>
    </location>
</feature>
<dbReference type="EC" id="1.4.3.-" evidence="12"/>
<evidence type="ECO:0000256" key="6">
    <source>
        <dbReference type="ARBA" id="ARBA00023002"/>
    </source>
</evidence>
<feature type="modified residue" description="2',4',5'-topaquinone" evidence="11">
    <location>
        <position position="408"/>
    </location>
</feature>
<dbReference type="Pfam" id="PF01179">
    <property type="entry name" value="Cu_amine_oxid"/>
    <property type="match status" value="1"/>
</dbReference>
<feature type="signal peptide" evidence="13">
    <location>
        <begin position="1"/>
        <end position="21"/>
    </location>
</feature>
<evidence type="ECO:0000256" key="11">
    <source>
        <dbReference type="PIRSR" id="PIRSR600269-51"/>
    </source>
</evidence>
<gene>
    <name evidence="17" type="ORF">LITE_LOCUS22339</name>
</gene>
<evidence type="ECO:0000256" key="9">
    <source>
        <dbReference type="ARBA" id="ARBA00048032"/>
    </source>
</evidence>
<keyword evidence="6 12" id="KW-0560">Oxidoreductase</keyword>
<evidence type="ECO:0000256" key="5">
    <source>
        <dbReference type="ARBA" id="ARBA00022772"/>
    </source>
</evidence>
<dbReference type="GO" id="GO:0005507">
    <property type="term" value="F:copper ion binding"/>
    <property type="evidence" value="ECO:0007669"/>
    <property type="project" value="InterPro"/>
</dbReference>
<dbReference type="InterPro" id="IPR016182">
    <property type="entry name" value="Cu_amine_oxidase_N-reg"/>
</dbReference>
<evidence type="ECO:0000313" key="18">
    <source>
        <dbReference type="Proteomes" id="UP001154282"/>
    </source>
</evidence>
<feature type="domain" description="Copper amine oxidase N3-terminal" evidence="16">
    <location>
        <begin position="118"/>
        <end position="214"/>
    </location>
</feature>
<organism evidence="17 18">
    <name type="scientific">Linum tenue</name>
    <dbReference type="NCBI Taxonomy" id="586396"/>
    <lineage>
        <taxon>Eukaryota</taxon>
        <taxon>Viridiplantae</taxon>
        <taxon>Streptophyta</taxon>
        <taxon>Embryophyta</taxon>
        <taxon>Tracheophyta</taxon>
        <taxon>Spermatophyta</taxon>
        <taxon>Magnoliopsida</taxon>
        <taxon>eudicotyledons</taxon>
        <taxon>Gunneridae</taxon>
        <taxon>Pentapetalae</taxon>
        <taxon>rosids</taxon>
        <taxon>fabids</taxon>
        <taxon>Malpighiales</taxon>
        <taxon>Linaceae</taxon>
        <taxon>Linum</taxon>
    </lineage>
</organism>
<keyword evidence="18" id="KW-1185">Reference proteome</keyword>
<comment type="caution">
    <text evidence="17">The sequence shown here is derived from an EMBL/GenBank/DDBJ whole genome shotgun (WGS) entry which is preliminary data.</text>
</comment>
<dbReference type="AlphaFoldDB" id="A0AAV0L684"/>
<evidence type="ECO:0000256" key="13">
    <source>
        <dbReference type="SAM" id="SignalP"/>
    </source>
</evidence>
<dbReference type="Gene3D" id="2.70.98.20">
    <property type="entry name" value="Copper amine oxidase, catalytic domain"/>
    <property type="match status" value="1"/>
</dbReference>
<keyword evidence="8" id="KW-1015">Disulfide bond</keyword>
<keyword evidence="13" id="KW-0732">Signal</keyword>
<evidence type="ECO:0000256" key="7">
    <source>
        <dbReference type="ARBA" id="ARBA00023008"/>
    </source>
</evidence>
<dbReference type="EMBL" id="CAMGYJ010000006">
    <property type="protein sequence ID" value="CAI0429862.1"/>
    <property type="molecule type" value="Genomic_DNA"/>
</dbReference>
<evidence type="ECO:0000256" key="3">
    <source>
        <dbReference type="ARBA" id="ARBA00011738"/>
    </source>
</evidence>
<comment type="subunit">
    <text evidence="3">Homodimer.</text>
</comment>
<dbReference type="GO" id="GO:0008131">
    <property type="term" value="F:primary methylamine oxidase activity"/>
    <property type="evidence" value="ECO:0007669"/>
    <property type="project" value="UniProtKB-EC"/>
</dbReference>
<comment type="similarity">
    <text evidence="2 12">Belongs to the copper/topaquinone oxidase family.</text>
</comment>
<evidence type="ECO:0000259" key="14">
    <source>
        <dbReference type="Pfam" id="PF01179"/>
    </source>
</evidence>
<dbReference type="FunFam" id="3.10.450.40:FF:000012">
    <property type="entry name" value="Amine oxidase"/>
    <property type="match status" value="1"/>
</dbReference>
<dbReference type="GO" id="GO:0048038">
    <property type="term" value="F:quinone binding"/>
    <property type="evidence" value="ECO:0007669"/>
    <property type="project" value="InterPro"/>
</dbReference>
<comment type="catalytic activity">
    <reaction evidence="9">
        <text>a primary methyl amine + O2 + H2O = an aldehyde + H2O2 + NH4(+)</text>
        <dbReference type="Rhea" id="RHEA:16153"/>
        <dbReference type="ChEBI" id="CHEBI:15377"/>
        <dbReference type="ChEBI" id="CHEBI:15379"/>
        <dbReference type="ChEBI" id="CHEBI:16240"/>
        <dbReference type="ChEBI" id="CHEBI:17478"/>
        <dbReference type="ChEBI" id="CHEBI:28938"/>
        <dbReference type="ChEBI" id="CHEBI:228804"/>
        <dbReference type="EC" id="1.4.3.21"/>
    </reaction>
</comment>
<evidence type="ECO:0000259" key="16">
    <source>
        <dbReference type="Pfam" id="PF02728"/>
    </source>
</evidence>
<comment type="cofactor">
    <cofactor evidence="1">
        <name>Cu cation</name>
        <dbReference type="ChEBI" id="CHEBI:23378"/>
    </cofactor>
</comment>
<evidence type="ECO:0000256" key="10">
    <source>
        <dbReference type="PIRSR" id="PIRSR600269-50"/>
    </source>
</evidence>
<dbReference type="SUPFAM" id="SSF54416">
    <property type="entry name" value="Amine oxidase N-terminal region"/>
    <property type="match status" value="2"/>
</dbReference>
<evidence type="ECO:0000256" key="12">
    <source>
        <dbReference type="RuleBase" id="RU000672"/>
    </source>
</evidence>
<dbReference type="InterPro" id="IPR015798">
    <property type="entry name" value="Cu_amine_oxidase_C"/>
</dbReference>
<keyword evidence="5 10" id="KW-0801">TPQ</keyword>
<evidence type="ECO:0000256" key="1">
    <source>
        <dbReference type="ARBA" id="ARBA00001935"/>
    </source>
</evidence>
<sequence>MATIKPFLLVLLFSIFSRISSSKTHHPLDPLTREELSLVQLIVKKSYPPRSSPVFHYVALDEPEKHDVLSWLAKPEPEPLPRRAQAILRVHKQTHELVVDLKARKVVSKHVHRGPGFPSLTLEEQTAANDLPLTYGPFLRSAAKRGIDVSQVVCSVFTVGWFAEEKQFIGKRVVKIQCFSKKDTVSVYLLPVEGLTIVVDLDEMRIVEYKDREVAPMPRAEGTEYRLSKLPLPHGPRINGARLVQENAPGFTIDGNVVRWMNWEFHVSFDARPGLVISMARIYDPDQKAFRSVMYRGHISELFVPYQDPTEDYYYKTFFDSGEFGFGVSAVSLVPNGDCPSHAVYMDAFYAGPDGTPVHVPNVFCIFERHAGEVMWRHTELAIPHVTIAESRPEVSLVVRMIVTVGNYDHVIDWEFKPSGSIKTQVGLTGILEVKAANYTHADQAAASEEAHGTYLAEHTIGLYHDHFLTYYLDIDVDGATNSFVKKNLVPRRNTNTGHHRTPRKSYWTVVTETARTESEAKIRLGVGPTELVIENPNKKTKPGNPHGYRLIPGPVIHPLLAPDDGPQIRGSFTNYNIWVTPYNKTERYAGGKYVDQSQGEDGLAVWTRRNRKIENEDIVMWHVIGFHHVPCQEDFPMMPTLSGGFELRPTNFFERSAVLKAVPPPPMKADGCGVVEP</sequence>
<accession>A0AAV0L684</accession>
<evidence type="ECO:0000256" key="4">
    <source>
        <dbReference type="ARBA" id="ARBA00022723"/>
    </source>
</evidence>
<feature type="domain" description="Copper amine oxidase catalytic" evidence="14">
    <location>
        <begin position="243"/>
        <end position="658"/>
    </location>
</feature>
<dbReference type="InterPro" id="IPR015802">
    <property type="entry name" value="Cu_amine_oxidase_N3"/>
</dbReference>
<protein>
    <recommendedName>
        <fullName evidence="12">Amine oxidase</fullName>
        <ecNumber evidence="12">1.4.3.-</ecNumber>
    </recommendedName>
</protein>
<evidence type="ECO:0000256" key="2">
    <source>
        <dbReference type="ARBA" id="ARBA00007983"/>
    </source>
</evidence>
<dbReference type="InterPro" id="IPR036460">
    <property type="entry name" value="Cu_amine_oxidase_C_sf"/>
</dbReference>
<feature type="active site" description="Proton acceptor" evidence="10">
    <location>
        <position position="320"/>
    </location>
</feature>